<organism evidence="9">
    <name type="scientific">Streptomyces sp. R02</name>
    <dbReference type="NCBI Taxonomy" id="3238623"/>
    <lineage>
        <taxon>Bacteria</taxon>
        <taxon>Bacillati</taxon>
        <taxon>Actinomycetota</taxon>
        <taxon>Actinomycetes</taxon>
        <taxon>Kitasatosporales</taxon>
        <taxon>Streptomycetaceae</taxon>
        <taxon>Streptomyces</taxon>
    </lineage>
</organism>
<gene>
    <name evidence="9" type="ORF">AB5J57_00590</name>
</gene>
<dbReference type="Gene3D" id="1.10.10.10">
    <property type="entry name" value="Winged helix-like DNA-binding domain superfamily/Winged helix DNA-binding domain"/>
    <property type="match status" value="1"/>
</dbReference>
<dbReference type="GO" id="GO:0000160">
    <property type="term" value="P:phosphorelay signal transduction system"/>
    <property type="evidence" value="ECO:0007669"/>
    <property type="project" value="UniProtKB-KW"/>
</dbReference>
<dbReference type="InterPro" id="IPR011990">
    <property type="entry name" value="TPR-like_helical_dom_sf"/>
</dbReference>
<dbReference type="SUPFAM" id="SSF46894">
    <property type="entry name" value="C-terminal effector domain of the bipartite response regulators"/>
    <property type="match status" value="1"/>
</dbReference>
<dbReference type="Pfam" id="PF03704">
    <property type="entry name" value="BTAD"/>
    <property type="match status" value="1"/>
</dbReference>
<accession>A0AB39LHH4</accession>
<evidence type="ECO:0000259" key="8">
    <source>
        <dbReference type="PROSITE" id="PS51755"/>
    </source>
</evidence>
<keyword evidence="5" id="KW-0804">Transcription</keyword>
<dbReference type="InterPro" id="IPR016032">
    <property type="entry name" value="Sig_transdc_resp-reg_C-effctor"/>
</dbReference>
<reference evidence="9" key="1">
    <citation type="submission" date="2024-07" db="EMBL/GenBank/DDBJ databases">
        <authorList>
            <person name="Yu S.T."/>
        </authorList>
    </citation>
    <scope>NUCLEOTIDE SEQUENCE</scope>
    <source>
        <strain evidence="9">R02</strain>
    </source>
</reference>
<evidence type="ECO:0000256" key="2">
    <source>
        <dbReference type="ARBA" id="ARBA00023012"/>
    </source>
</evidence>
<dbReference type="InterPro" id="IPR051677">
    <property type="entry name" value="AfsR-DnrI-RedD_regulator"/>
</dbReference>
<feature type="region of interest" description="Disordered" evidence="7">
    <location>
        <begin position="302"/>
        <end position="321"/>
    </location>
</feature>
<dbReference type="SUPFAM" id="SSF52540">
    <property type="entry name" value="P-loop containing nucleoside triphosphate hydrolases"/>
    <property type="match status" value="1"/>
</dbReference>
<evidence type="ECO:0000256" key="4">
    <source>
        <dbReference type="ARBA" id="ARBA00023125"/>
    </source>
</evidence>
<name>A0AB39LHH4_9ACTN</name>
<dbReference type="InterPro" id="IPR001867">
    <property type="entry name" value="OmpR/PhoB-type_DNA-bd"/>
</dbReference>
<dbReference type="SMART" id="SM01043">
    <property type="entry name" value="BTAD"/>
    <property type="match status" value="1"/>
</dbReference>
<proteinExistence type="inferred from homology"/>
<dbReference type="EMBL" id="CP163429">
    <property type="protein sequence ID" value="XDP92100.1"/>
    <property type="molecule type" value="Genomic_DNA"/>
</dbReference>
<keyword evidence="3" id="KW-0805">Transcription regulation</keyword>
<sequence>MTTPHPTAETESRGDDVRFCVLGPVRAWRAGAELPLGPRQQRLVLAALLARAGRPVSLTELVALLWEEDPPRSAVNAVHRYVGVLRRLLEPGLPARAPGTWLVRQGGGYLLRVGPDQLDLLAFRASLRRARAAVTAGSMQEAVSCFGAALEQWQGRCAADLESVVGDHSLFTAVEHEYVAAVTEAADAALRCAAPPSVLLAARQAAQRHPFDERLQARLMLLLAADGRQAEALLMYRRVGTVLRDELGVEPGAELRTAHELVLRGTAEDLRPAPATATAADTVVRSGAAERTGRGIAVRPEPAVEERPQASSPVHPVPAQLPADLPCFTGRERAMEQALDLAGGTSEALPVLAIDGIPGVGKTALAVRLAHRVAPRFTDGQLFADLGGFTSGRGPSDPGTVLYGFLEALGVPQWRIPETTDSRAALFRSVLATRRVLVVLDNALDVEQLRPLLPGAPQCMAVITSRRRLSGLAAALGARLTSLDVPSAMEATRCFLERVGAGRPDADAGAIEEIVELCGRLPLALSIVAARVLSHPDQPLRRTAAELAAAAEGLDGFSDDDRGNDLRAVFSWSYRTLGPDAARIFRLLPSHGTTEFGTGELAVAAGLSPQAATAALGELVRSRLLTPVRRDRYGAHRLVIAYAAELGRGAQQRSAGVTRANARRATEHVAVAQPVTVTVREEPELSSRVTHRRGDRVPAGQAGVTYAGAATHPGRDDVRVMTAA</sequence>
<keyword evidence="2" id="KW-0902">Two-component regulatory system</keyword>
<feature type="DNA-binding region" description="OmpR/PhoB-type" evidence="6">
    <location>
        <begin position="8"/>
        <end position="113"/>
    </location>
</feature>
<dbReference type="PROSITE" id="PS51755">
    <property type="entry name" value="OMPR_PHOB"/>
    <property type="match status" value="1"/>
</dbReference>
<evidence type="ECO:0000256" key="3">
    <source>
        <dbReference type="ARBA" id="ARBA00023015"/>
    </source>
</evidence>
<evidence type="ECO:0000256" key="1">
    <source>
        <dbReference type="ARBA" id="ARBA00005820"/>
    </source>
</evidence>
<feature type="domain" description="OmpR/PhoB-type" evidence="8">
    <location>
        <begin position="8"/>
        <end position="113"/>
    </location>
</feature>
<dbReference type="Gene3D" id="1.25.40.10">
    <property type="entry name" value="Tetratricopeptide repeat domain"/>
    <property type="match status" value="1"/>
</dbReference>
<dbReference type="SMART" id="SM00862">
    <property type="entry name" value="Trans_reg_C"/>
    <property type="match status" value="1"/>
</dbReference>
<dbReference type="PANTHER" id="PTHR35807">
    <property type="entry name" value="TRANSCRIPTIONAL REGULATOR REDD-RELATED"/>
    <property type="match status" value="1"/>
</dbReference>
<evidence type="ECO:0000256" key="7">
    <source>
        <dbReference type="SAM" id="MobiDB-lite"/>
    </source>
</evidence>
<evidence type="ECO:0000256" key="6">
    <source>
        <dbReference type="PROSITE-ProRule" id="PRU01091"/>
    </source>
</evidence>
<dbReference type="GO" id="GO:0003677">
    <property type="term" value="F:DNA binding"/>
    <property type="evidence" value="ECO:0007669"/>
    <property type="project" value="UniProtKB-UniRule"/>
</dbReference>
<dbReference type="RefSeq" id="WP_369153978.1">
    <property type="nucleotide sequence ID" value="NZ_CP163429.1"/>
</dbReference>
<dbReference type="InterPro" id="IPR005158">
    <property type="entry name" value="BTAD"/>
</dbReference>
<dbReference type="GO" id="GO:0006355">
    <property type="term" value="P:regulation of DNA-templated transcription"/>
    <property type="evidence" value="ECO:0007669"/>
    <property type="project" value="InterPro"/>
</dbReference>
<dbReference type="PANTHER" id="PTHR35807:SF1">
    <property type="entry name" value="TRANSCRIPTIONAL REGULATOR REDD"/>
    <property type="match status" value="1"/>
</dbReference>
<comment type="similarity">
    <text evidence="1">Belongs to the AfsR/DnrI/RedD regulatory family.</text>
</comment>
<keyword evidence="4 6" id="KW-0238">DNA-binding</keyword>
<evidence type="ECO:0000256" key="5">
    <source>
        <dbReference type="ARBA" id="ARBA00023163"/>
    </source>
</evidence>
<dbReference type="Gene3D" id="3.40.50.300">
    <property type="entry name" value="P-loop containing nucleotide triphosphate hydrolases"/>
    <property type="match status" value="1"/>
</dbReference>
<dbReference type="InterPro" id="IPR027417">
    <property type="entry name" value="P-loop_NTPase"/>
</dbReference>
<evidence type="ECO:0000313" key="9">
    <source>
        <dbReference type="EMBL" id="XDP92100.1"/>
    </source>
</evidence>
<protein>
    <submittedName>
        <fullName evidence="9">BTAD domain-containing putative transcriptional regulator</fullName>
    </submittedName>
</protein>
<dbReference type="AlphaFoldDB" id="A0AB39LHH4"/>
<dbReference type="Pfam" id="PF00486">
    <property type="entry name" value="Trans_reg_C"/>
    <property type="match status" value="1"/>
</dbReference>
<dbReference type="PRINTS" id="PR00364">
    <property type="entry name" value="DISEASERSIST"/>
</dbReference>
<dbReference type="InterPro" id="IPR036388">
    <property type="entry name" value="WH-like_DNA-bd_sf"/>
</dbReference>
<dbReference type="SUPFAM" id="SSF48452">
    <property type="entry name" value="TPR-like"/>
    <property type="match status" value="1"/>
</dbReference>
<dbReference type="GO" id="GO:0043531">
    <property type="term" value="F:ADP binding"/>
    <property type="evidence" value="ECO:0007669"/>
    <property type="project" value="InterPro"/>
</dbReference>